<evidence type="ECO:0000313" key="3">
    <source>
        <dbReference type="Proteomes" id="UP001610334"/>
    </source>
</evidence>
<accession>A0ABR4GS88</accession>
<organism evidence="2 3">
    <name type="scientific">Aspergillus granulosus</name>
    <dbReference type="NCBI Taxonomy" id="176169"/>
    <lineage>
        <taxon>Eukaryota</taxon>
        <taxon>Fungi</taxon>
        <taxon>Dikarya</taxon>
        <taxon>Ascomycota</taxon>
        <taxon>Pezizomycotina</taxon>
        <taxon>Eurotiomycetes</taxon>
        <taxon>Eurotiomycetidae</taxon>
        <taxon>Eurotiales</taxon>
        <taxon>Aspergillaceae</taxon>
        <taxon>Aspergillus</taxon>
        <taxon>Aspergillus subgen. Nidulantes</taxon>
    </lineage>
</organism>
<protein>
    <submittedName>
        <fullName evidence="2">Uncharacterized protein</fullName>
    </submittedName>
</protein>
<dbReference type="Proteomes" id="UP001610334">
    <property type="component" value="Unassembled WGS sequence"/>
</dbReference>
<reference evidence="2 3" key="1">
    <citation type="submission" date="2024-07" db="EMBL/GenBank/DDBJ databases">
        <title>Section-level genome sequencing and comparative genomics of Aspergillus sections Usti and Cavernicolus.</title>
        <authorList>
            <consortium name="Lawrence Berkeley National Laboratory"/>
            <person name="Nybo J.L."/>
            <person name="Vesth T.C."/>
            <person name="Theobald S."/>
            <person name="Frisvad J.C."/>
            <person name="Larsen T.O."/>
            <person name="Kjaerboelling I."/>
            <person name="Rothschild-Mancinelli K."/>
            <person name="Lyhne E.K."/>
            <person name="Kogle M.E."/>
            <person name="Barry K."/>
            <person name="Clum A."/>
            <person name="Na H."/>
            <person name="Ledsgaard L."/>
            <person name="Lin J."/>
            <person name="Lipzen A."/>
            <person name="Kuo A."/>
            <person name="Riley R."/>
            <person name="Mondo S."/>
            <person name="Labutti K."/>
            <person name="Haridas S."/>
            <person name="Pangalinan J."/>
            <person name="Salamov A.A."/>
            <person name="Simmons B.A."/>
            <person name="Magnuson J.K."/>
            <person name="Chen J."/>
            <person name="Drula E."/>
            <person name="Henrissat B."/>
            <person name="Wiebenga A."/>
            <person name="Lubbers R.J."/>
            <person name="Gomes A.C."/>
            <person name="Makela M.R."/>
            <person name="Stajich J."/>
            <person name="Grigoriev I.V."/>
            <person name="Mortensen U.H."/>
            <person name="De Vries R.P."/>
            <person name="Baker S.E."/>
            <person name="Andersen M.R."/>
        </authorList>
    </citation>
    <scope>NUCLEOTIDE SEQUENCE [LARGE SCALE GENOMIC DNA]</scope>
    <source>
        <strain evidence="2 3">CBS 588.65</strain>
    </source>
</reference>
<dbReference type="EMBL" id="JBFXLT010000223">
    <property type="protein sequence ID" value="KAL2801938.1"/>
    <property type="molecule type" value="Genomic_DNA"/>
</dbReference>
<evidence type="ECO:0000313" key="2">
    <source>
        <dbReference type="EMBL" id="KAL2801938.1"/>
    </source>
</evidence>
<proteinExistence type="predicted"/>
<keyword evidence="1" id="KW-0175">Coiled coil</keyword>
<gene>
    <name evidence="2" type="ORF">BJX63DRAFT_438343</name>
</gene>
<sequence>MARSSNEKRARRRQQCREALANHIYDRLGLRIAPSEVRLQPSQNDGLSNGSVGQYDAICAELGVSIEAVRPEVLVDVGPTYFGEGDEPSIDDESFTAVIQRLSVENEKLKSEIGRLERHAESMSHTCSRWEAKYRKREQEGARQERAIASLQEGLRFARDDISQAIQLLQRHQSRNETP</sequence>
<feature type="coiled-coil region" evidence="1">
    <location>
        <begin position="99"/>
        <end position="126"/>
    </location>
</feature>
<comment type="caution">
    <text evidence="2">The sequence shown here is derived from an EMBL/GenBank/DDBJ whole genome shotgun (WGS) entry which is preliminary data.</text>
</comment>
<name>A0ABR4GS88_9EURO</name>
<evidence type="ECO:0000256" key="1">
    <source>
        <dbReference type="SAM" id="Coils"/>
    </source>
</evidence>
<keyword evidence="3" id="KW-1185">Reference proteome</keyword>